<feature type="chain" id="PRO_5012066818" evidence="2">
    <location>
        <begin position="17"/>
        <end position="504"/>
    </location>
</feature>
<proteinExistence type="predicted"/>
<feature type="signal peptide" evidence="2">
    <location>
        <begin position="1"/>
        <end position="16"/>
    </location>
</feature>
<comment type="caution">
    <text evidence="3">The sequence shown here is derived from an EMBL/GenBank/DDBJ whole genome shotgun (WGS) entry which is preliminary data.</text>
</comment>
<evidence type="ECO:0000256" key="1">
    <source>
        <dbReference type="SAM" id="MobiDB-lite"/>
    </source>
</evidence>
<dbReference type="STRING" id="1447883.A0A2B7X640"/>
<dbReference type="Proteomes" id="UP000224634">
    <property type="component" value="Unassembled WGS sequence"/>
</dbReference>
<accession>A0A2B7X640</accession>
<gene>
    <name evidence="3" type="ORF">AJ80_08547</name>
</gene>
<name>A0A2B7X640_POLH7</name>
<evidence type="ECO:0000256" key="2">
    <source>
        <dbReference type="SAM" id="SignalP"/>
    </source>
</evidence>
<feature type="region of interest" description="Disordered" evidence="1">
    <location>
        <begin position="433"/>
        <end position="463"/>
    </location>
</feature>
<sequence length="504" mass="54754">MILPFFGLVAVLTLWGTFVPVPFTNMNPEQSFVRRLIGATKTTYMLTSSFELVIAAKSKILGGSWHEGPEVYEGVTDLVVTWNGSLEIVPVHIPAAESTTEFPYDVVVGIMGSDFNGSSVGTSCGHVTSVVGALTFVLCLWLGLVPLTAYTRKMLSNCAHRLFAPHTEMANHLLADLTVTVESGLVVVQATSSPYDTVMALVVASSGLEGKGASSNYNSSEDDASSGQLVLYVDPKSILERCLPKQVKNCRVSGEVTFHPVLDMAIAFLGKLQIGLVACLPDCSTMCLDVTPVEAVCLMDSTPLDSGDPVFDSVYTRQSQALVLRRLENISQFVIFQLAMGFLESLRNVQTIAVQDGPGEEVTMKPKKKNRAGQKARRRLYRRDLREKQTELIMEIECQSTGLVPVTQPAPQAPAPASSVEHRMPSTFVPMAPSRQTAPVRPQGPGYGYSHPSHLPPPPPLQYTPGYAGQPPYSQVNGGGGQMPPPWQYQQYGHSIYPYQGRFN</sequence>
<keyword evidence="2" id="KW-0732">Signal</keyword>
<evidence type="ECO:0000313" key="3">
    <source>
        <dbReference type="EMBL" id="PGH04202.1"/>
    </source>
</evidence>
<reference evidence="3 4" key="1">
    <citation type="submission" date="2017-10" db="EMBL/GenBank/DDBJ databases">
        <title>Comparative genomics in systemic dimorphic fungi from Ajellomycetaceae.</title>
        <authorList>
            <person name="Munoz J.F."/>
            <person name="Mcewen J.G."/>
            <person name="Clay O.K."/>
            <person name="Cuomo C.A."/>
        </authorList>
    </citation>
    <scope>NUCLEOTIDE SEQUENCE [LARGE SCALE GENOMIC DNA]</scope>
    <source>
        <strain evidence="3 4">UAMH7299</strain>
    </source>
</reference>
<evidence type="ECO:0000313" key="4">
    <source>
        <dbReference type="Proteomes" id="UP000224634"/>
    </source>
</evidence>
<dbReference type="AlphaFoldDB" id="A0A2B7X640"/>
<keyword evidence="4" id="KW-1185">Reference proteome</keyword>
<organism evidence="3 4">
    <name type="scientific">Polytolypa hystricis (strain UAMH7299)</name>
    <dbReference type="NCBI Taxonomy" id="1447883"/>
    <lineage>
        <taxon>Eukaryota</taxon>
        <taxon>Fungi</taxon>
        <taxon>Dikarya</taxon>
        <taxon>Ascomycota</taxon>
        <taxon>Pezizomycotina</taxon>
        <taxon>Eurotiomycetes</taxon>
        <taxon>Eurotiomycetidae</taxon>
        <taxon>Onygenales</taxon>
        <taxon>Onygenales incertae sedis</taxon>
        <taxon>Polytolypa</taxon>
    </lineage>
</organism>
<dbReference type="EMBL" id="PDNA01000202">
    <property type="protein sequence ID" value="PGH04202.1"/>
    <property type="molecule type" value="Genomic_DNA"/>
</dbReference>
<protein>
    <submittedName>
        <fullName evidence="3">Uncharacterized protein</fullName>
    </submittedName>
</protein>
<dbReference type="OrthoDB" id="4185385at2759"/>